<feature type="transmembrane region" description="Helical" evidence="1">
    <location>
        <begin position="32"/>
        <end position="53"/>
    </location>
</feature>
<keyword evidence="3" id="KW-1185">Reference proteome</keyword>
<proteinExistence type="predicted"/>
<name>A0ABW9ZMC4_9HYPH</name>
<protein>
    <recommendedName>
        <fullName evidence="4">Prepilin-type N-terminal cleavage/methylation domain-containing protein</fullName>
    </recommendedName>
</protein>
<comment type="caution">
    <text evidence="2">The sequence shown here is derived from an EMBL/GenBank/DDBJ whole genome shotgun (WGS) entry which is preliminary data.</text>
</comment>
<keyword evidence="1" id="KW-1133">Transmembrane helix</keyword>
<gene>
    <name evidence="2" type="ORF">GWI71_20475</name>
</gene>
<sequence length="174" mass="19106">MFRIRTPFCRALGVQLEAPRSRRLVATLQRSAGFSTIEILVALLIFALILTAAMDTLRMMRRTVNRAEAALVDSLALSRDVRLLEMVRYADPDSIILREHSNGDIELSARTLCRLGQVMPSECTLTLTGDRDGLRYVAAGTGNRTTSLKLAVPRSDLGSPHPCRPLATCLALAK</sequence>
<dbReference type="EMBL" id="JAABLP010000011">
    <property type="protein sequence ID" value="NBN66070.1"/>
    <property type="molecule type" value="Genomic_DNA"/>
</dbReference>
<organism evidence="2 3">
    <name type="scientific">Pannonibacter tanglangensis</name>
    <dbReference type="NCBI Taxonomy" id="2750084"/>
    <lineage>
        <taxon>Bacteria</taxon>
        <taxon>Pseudomonadati</taxon>
        <taxon>Pseudomonadota</taxon>
        <taxon>Alphaproteobacteria</taxon>
        <taxon>Hyphomicrobiales</taxon>
        <taxon>Stappiaceae</taxon>
        <taxon>Pannonibacter</taxon>
    </lineage>
</organism>
<evidence type="ECO:0008006" key="4">
    <source>
        <dbReference type="Google" id="ProtNLM"/>
    </source>
</evidence>
<dbReference type="InterPro" id="IPR012902">
    <property type="entry name" value="N_methyl_site"/>
</dbReference>
<accession>A0ABW9ZMC4</accession>
<keyword evidence="1" id="KW-0472">Membrane</keyword>
<evidence type="ECO:0000313" key="3">
    <source>
        <dbReference type="Proteomes" id="UP000541347"/>
    </source>
</evidence>
<evidence type="ECO:0000313" key="2">
    <source>
        <dbReference type="EMBL" id="NBN66070.1"/>
    </source>
</evidence>
<dbReference type="RefSeq" id="WP_161678205.1">
    <property type="nucleotide sequence ID" value="NZ_JAABLP010000011.1"/>
</dbReference>
<evidence type="ECO:0000256" key="1">
    <source>
        <dbReference type="SAM" id="Phobius"/>
    </source>
</evidence>
<dbReference type="Proteomes" id="UP000541347">
    <property type="component" value="Unassembled WGS sequence"/>
</dbReference>
<dbReference type="PROSITE" id="PS00409">
    <property type="entry name" value="PROKAR_NTER_METHYL"/>
    <property type="match status" value="1"/>
</dbReference>
<reference evidence="2 3" key="1">
    <citation type="submission" date="2020-01" db="EMBL/GenBank/DDBJ databases">
        <authorList>
            <person name="Peng S.Y."/>
            <person name="Li J."/>
            <person name="Wang M."/>
            <person name="Wang L."/>
            <person name="Wang C.Q."/>
            <person name="Wang J.R."/>
        </authorList>
    </citation>
    <scope>NUCLEOTIDE SEQUENCE [LARGE SCALE GENOMIC DNA]</scope>
    <source>
        <strain evidence="2 3">XCT-34</strain>
    </source>
</reference>
<keyword evidence="1" id="KW-0812">Transmembrane</keyword>